<evidence type="ECO:0000313" key="7">
    <source>
        <dbReference type="EMBL" id="MDO7842505.1"/>
    </source>
</evidence>
<organism evidence="7 8">
    <name type="scientific">Sphingomonas immobilis</name>
    <dbReference type="NCBI Taxonomy" id="3063997"/>
    <lineage>
        <taxon>Bacteria</taxon>
        <taxon>Pseudomonadati</taxon>
        <taxon>Pseudomonadota</taxon>
        <taxon>Alphaproteobacteria</taxon>
        <taxon>Sphingomonadales</taxon>
        <taxon>Sphingomonadaceae</taxon>
        <taxon>Sphingomonas</taxon>
    </lineage>
</organism>
<dbReference type="PANTHER" id="PTHR42811">
    <property type="entry name" value="SERINE ACETYLTRANSFERASE"/>
    <property type="match status" value="1"/>
</dbReference>
<dbReference type="InterPro" id="IPR011004">
    <property type="entry name" value="Trimer_LpxA-like_sf"/>
</dbReference>
<dbReference type="EC" id="2.3.1.30" evidence="2"/>
<keyword evidence="4" id="KW-0808">Transferase</keyword>
<dbReference type="InterPro" id="IPR053376">
    <property type="entry name" value="Serine_acetyltransferase"/>
</dbReference>
<evidence type="ECO:0000256" key="3">
    <source>
        <dbReference type="ARBA" id="ARBA00022605"/>
    </source>
</evidence>
<dbReference type="Proteomes" id="UP001176468">
    <property type="component" value="Unassembled WGS sequence"/>
</dbReference>
<dbReference type="Gene3D" id="2.160.10.10">
    <property type="entry name" value="Hexapeptide repeat proteins"/>
    <property type="match status" value="1"/>
</dbReference>
<keyword evidence="8" id="KW-1185">Reference proteome</keyword>
<comment type="similarity">
    <text evidence="1">Belongs to the transferase hexapeptide repeat family.</text>
</comment>
<protein>
    <recommendedName>
        <fullName evidence="2">serine O-acetyltransferase</fullName>
        <ecNumber evidence="2">2.3.1.30</ecNumber>
    </recommendedName>
</protein>
<comment type="caution">
    <text evidence="7">The sequence shown here is derived from an EMBL/GenBank/DDBJ whole genome shotgun (WGS) entry which is preliminary data.</text>
</comment>
<dbReference type="InterPro" id="IPR001451">
    <property type="entry name" value="Hexapep"/>
</dbReference>
<gene>
    <name evidence="7" type="primary">epsC</name>
    <name evidence="7" type="ORF">Q5H94_09215</name>
</gene>
<dbReference type="SUPFAM" id="SSF51161">
    <property type="entry name" value="Trimeric LpxA-like enzymes"/>
    <property type="match status" value="1"/>
</dbReference>
<evidence type="ECO:0000256" key="6">
    <source>
        <dbReference type="ARBA" id="ARBA00049486"/>
    </source>
</evidence>
<dbReference type="NCBIfam" id="NF041874">
    <property type="entry name" value="EPS_EpsC"/>
    <property type="match status" value="1"/>
</dbReference>
<keyword evidence="5" id="KW-0012">Acyltransferase</keyword>
<dbReference type="InterPro" id="IPR042122">
    <property type="entry name" value="Ser_AcTrfase_N_sf"/>
</dbReference>
<dbReference type="EMBL" id="JAUQSZ010000005">
    <property type="protein sequence ID" value="MDO7842505.1"/>
    <property type="molecule type" value="Genomic_DNA"/>
</dbReference>
<sequence>MFVAAAISALREARTAQRASAGARDVTHFPSVPQIEVAIAHLSAALYPRRLGDFAGLDDTEDQFVGDRLVQALDLLRGEIEREFAYWQVESRSRFDPDQADTVIRLFTATLGGIRTSIDADIEAAFLGDPAARSLDEILVCYPGAIAVRYHRIAHELHQLGVPIVARIISELANSRTGIDIHPGASIGPGFFIDHGTGVVIGETSIIGARVKLYQHVTLGARSPLGLTTVGPRERYARHPIIEDDVIVYAGATILGRVTIGAGSTIGGNVWLLDDVPPGSIVAQPEASVVDGVPGEDLRATLLGRAA</sequence>
<dbReference type="RefSeq" id="WP_304560965.1">
    <property type="nucleotide sequence ID" value="NZ_JAUQSZ010000005.1"/>
</dbReference>
<keyword evidence="3" id="KW-0028">Amino-acid biosynthesis</keyword>
<evidence type="ECO:0000256" key="4">
    <source>
        <dbReference type="ARBA" id="ARBA00022679"/>
    </source>
</evidence>
<proteinExistence type="inferred from homology"/>
<dbReference type="Gene3D" id="1.10.3130.10">
    <property type="entry name" value="serine acetyltransferase, domain 1"/>
    <property type="match status" value="1"/>
</dbReference>
<dbReference type="Pfam" id="PF00132">
    <property type="entry name" value="Hexapep"/>
    <property type="match status" value="1"/>
</dbReference>
<evidence type="ECO:0000256" key="1">
    <source>
        <dbReference type="ARBA" id="ARBA00007274"/>
    </source>
</evidence>
<evidence type="ECO:0000313" key="8">
    <source>
        <dbReference type="Proteomes" id="UP001176468"/>
    </source>
</evidence>
<comment type="catalytic activity">
    <reaction evidence="6">
        <text>L-serine + acetyl-CoA = O-acetyl-L-serine + CoA</text>
        <dbReference type="Rhea" id="RHEA:24560"/>
        <dbReference type="ChEBI" id="CHEBI:33384"/>
        <dbReference type="ChEBI" id="CHEBI:57287"/>
        <dbReference type="ChEBI" id="CHEBI:57288"/>
        <dbReference type="ChEBI" id="CHEBI:58340"/>
        <dbReference type="EC" id="2.3.1.30"/>
    </reaction>
</comment>
<reference evidence="7" key="1">
    <citation type="submission" date="2023-07" db="EMBL/GenBank/DDBJ databases">
        <authorList>
            <person name="Kim M.K."/>
        </authorList>
    </citation>
    <scope>NUCLEOTIDE SEQUENCE</scope>
    <source>
        <strain evidence="7">CA1-15</strain>
    </source>
</reference>
<accession>A0ABT8ZY46</accession>
<evidence type="ECO:0000256" key="5">
    <source>
        <dbReference type="ARBA" id="ARBA00023315"/>
    </source>
</evidence>
<dbReference type="InterPro" id="IPR045304">
    <property type="entry name" value="LbH_SAT"/>
</dbReference>
<evidence type="ECO:0000256" key="2">
    <source>
        <dbReference type="ARBA" id="ARBA00013266"/>
    </source>
</evidence>
<dbReference type="CDD" id="cd03354">
    <property type="entry name" value="LbH_SAT"/>
    <property type="match status" value="1"/>
</dbReference>
<name>A0ABT8ZY46_9SPHN</name>